<dbReference type="Proteomes" id="UP001160499">
    <property type="component" value="Unassembled WGS sequence"/>
</dbReference>
<keyword evidence="1" id="KW-0472">Membrane</keyword>
<evidence type="ECO:0008006" key="5">
    <source>
        <dbReference type="Google" id="ProtNLM"/>
    </source>
</evidence>
<feature type="transmembrane region" description="Helical" evidence="1">
    <location>
        <begin position="98"/>
        <end position="118"/>
    </location>
</feature>
<name>A0ABT6LVY6_9ACTN</name>
<dbReference type="RefSeq" id="WP_280881256.1">
    <property type="nucleotide sequence ID" value="NZ_JARXVH010000017.1"/>
</dbReference>
<evidence type="ECO:0000313" key="4">
    <source>
        <dbReference type="Proteomes" id="UP001160499"/>
    </source>
</evidence>
<sequence>MRSPIAAVKKFVADLVLWSCFVGGLAASTAAGTVLDGTGKNIATAAGAVVALVAGSRIAKKPKIKAFLSRPGTLWFLFLFNGGTAVAMYFTMDGIKGILAAAMMGLVSLGAAGGLIAGRRQRAEAARQAAPAQTPWA</sequence>
<accession>A0ABT6LVY6</accession>
<feature type="chain" id="PRO_5047491987" description="Integral membrane protein" evidence="2">
    <location>
        <begin position="27"/>
        <end position="137"/>
    </location>
</feature>
<comment type="caution">
    <text evidence="3">The sequence shown here is derived from an EMBL/GenBank/DDBJ whole genome shotgun (WGS) entry which is preliminary data.</text>
</comment>
<dbReference type="EMBL" id="JARXVH010000017">
    <property type="protein sequence ID" value="MDH6220490.1"/>
    <property type="molecule type" value="Genomic_DNA"/>
</dbReference>
<proteinExistence type="predicted"/>
<protein>
    <recommendedName>
        <fullName evidence="5">Integral membrane protein</fullName>
    </recommendedName>
</protein>
<evidence type="ECO:0000256" key="2">
    <source>
        <dbReference type="SAM" id="SignalP"/>
    </source>
</evidence>
<feature type="signal peptide" evidence="2">
    <location>
        <begin position="1"/>
        <end position="26"/>
    </location>
</feature>
<evidence type="ECO:0000313" key="3">
    <source>
        <dbReference type="EMBL" id="MDH6220490.1"/>
    </source>
</evidence>
<organism evidence="3 4">
    <name type="scientific">Streptomyces pseudovenezuelae</name>
    <dbReference type="NCBI Taxonomy" id="67350"/>
    <lineage>
        <taxon>Bacteria</taxon>
        <taxon>Bacillati</taxon>
        <taxon>Actinomycetota</taxon>
        <taxon>Actinomycetes</taxon>
        <taxon>Kitasatosporales</taxon>
        <taxon>Streptomycetaceae</taxon>
        <taxon>Streptomyces</taxon>
        <taxon>Streptomyces aurantiacus group</taxon>
    </lineage>
</organism>
<feature type="transmembrane region" description="Helical" evidence="1">
    <location>
        <begin position="72"/>
        <end position="92"/>
    </location>
</feature>
<feature type="transmembrane region" description="Helical" evidence="1">
    <location>
        <begin position="41"/>
        <end position="60"/>
    </location>
</feature>
<reference evidence="3 4" key="1">
    <citation type="submission" date="2023-04" db="EMBL/GenBank/DDBJ databases">
        <title>Forest soil microbial communities from Buena Vista Peninsula, Colon Province, Panama.</title>
        <authorList>
            <person name="Bouskill N."/>
        </authorList>
    </citation>
    <scope>NUCLEOTIDE SEQUENCE [LARGE SCALE GENOMIC DNA]</scope>
    <source>
        <strain evidence="3 4">GGS1</strain>
    </source>
</reference>
<gene>
    <name evidence="3" type="ORF">M2283_007830</name>
</gene>
<evidence type="ECO:0000256" key="1">
    <source>
        <dbReference type="SAM" id="Phobius"/>
    </source>
</evidence>
<keyword evidence="1" id="KW-0812">Transmembrane</keyword>
<keyword evidence="2" id="KW-0732">Signal</keyword>
<keyword evidence="1" id="KW-1133">Transmembrane helix</keyword>
<keyword evidence="4" id="KW-1185">Reference proteome</keyword>